<name>A0A4R8PSX6_9PEZI</name>
<accession>A0A4R8PSX6</accession>
<evidence type="ECO:0000256" key="1">
    <source>
        <dbReference type="SAM" id="MobiDB-lite"/>
    </source>
</evidence>
<organism evidence="2 3">
    <name type="scientific">Colletotrichum spinosum</name>
    <dbReference type="NCBI Taxonomy" id="1347390"/>
    <lineage>
        <taxon>Eukaryota</taxon>
        <taxon>Fungi</taxon>
        <taxon>Dikarya</taxon>
        <taxon>Ascomycota</taxon>
        <taxon>Pezizomycotina</taxon>
        <taxon>Sordariomycetes</taxon>
        <taxon>Hypocreomycetidae</taxon>
        <taxon>Glomerellales</taxon>
        <taxon>Glomerellaceae</taxon>
        <taxon>Colletotrichum</taxon>
        <taxon>Colletotrichum orbiculare species complex</taxon>
    </lineage>
</organism>
<protein>
    <submittedName>
        <fullName evidence="2">Uncharacterized protein</fullName>
    </submittedName>
</protein>
<comment type="caution">
    <text evidence="2">The sequence shown here is derived from an EMBL/GenBank/DDBJ whole genome shotgun (WGS) entry which is preliminary data.</text>
</comment>
<gene>
    <name evidence="2" type="ORF">C8035_v012002</name>
</gene>
<feature type="compositionally biased region" description="Polar residues" evidence="1">
    <location>
        <begin position="16"/>
        <end position="30"/>
    </location>
</feature>
<sequence length="71" mass="7714">MFNIFNAEAHFRLSGSTAMAKTKSPDTPTANPAPPRNGASGRPPLPVKMYGFFPNPAAFPPPTIPHHWIED</sequence>
<reference evidence="2 3" key="1">
    <citation type="submission" date="2018-11" db="EMBL/GenBank/DDBJ databases">
        <title>Genome sequence and assembly of Colletotrichum spinosum.</title>
        <authorList>
            <person name="Gan P."/>
            <person name="Shirasu K."/>
        </authorList>
    </citation>
    <scope>NUCLEOTIDE SEQUENCE [LARGE SCALE GENOMIC DNA]</scope>
    <source>
        <strain evidence="2 3">CBS 515.97</strain>
    </source>
</reference>
<dbReference type="Proteomes" id="UP000295083">
    <property type="component" value="Unassembled WGS sequence"/>
</dbReference>
<keyword evidence="3" id="KW-1185">Reference proteome</keyword>
<evidence type="ECO:0000313" key="2">
    <source>
        <dbReference type="EMBL" id="TDZ27120.1"/>
    </source>
</evidence>
<dbReference type="EMBL" id="QAPG01005164">
    <property type="protein sequence ID" value="TDZ27120.1"/>
    <property type="molecule type" value="Genomic_DNA"/>
</dbReference>
<evidence type="ECO:0000313" key="3">
    <source>
        <dbReference type="Proteomes" id="UP000295083"/>
    </source>
</evidence>
<proteinExistence type="predicted"/>
<feature type="region of interest" description="Disordered" evidence="1">
    <location>
        <begin position="16"/>
        <end position="46"/>
    </location>
</feature>
<dbReference type="AlphaFoldDB" id="A0A4R8PSX6"/>